<dbReference type="Proteomes" id="UP000289734">
    <property type="component" value="Unassembled WGS sequence"/>
</dbReference>
<dbReference type="InterPro" id="IPR050351">
    <property type="entry name" value="BphY/WalK/GraS-like"/>
</dbReference>
<accession>A0A4Q1KRE1</accession>
<keyword evidence="5" id="KW-0547">Nucleotide-binding</keyword>
<evidence type="ECO:0000256" key="4">
    <source>
        <dbReference type="ARBA" id="ARBA00022679"/>
    </source>
</evidence>
<sequence>MDKLISLTNEHQRLAALKSYNILDTQPEKDFDDITELASQICQVPISAITLMDKDRQWFKSKVGFDKVEIPREEAFCTYMMDNNLKSIEVQNMHMDNHFNTNPYVAGDPKIAFYAGVLLIDPDGQTLGSLCVYDLEPKQLTDFQLNALEKLAHQVIQLLELRKKNALLEENNANLLSKYNELEQFARVVSHDIKSPLNNIISLTNLFQEEYGNSIDEAGNEYLEYISKSSLELKNFVDAILIYYKSDTINTTQKEEINWNELFRKTISMLDSKNEYEIVFPSNNTVQFYSNKMAMEQIISNLISNSIKYNDKEKVKIEIGLTERTKEILLTIKDNGIGIAKEDYEKVFSFFTTLGKKDRFENNGTGIGLSTVQKMVHKLDGRIELESEIGKGSTFTLYFKK</sequence>
<dbReference type="InterPro" id="IPR036890">
    <property type="entry name" value="HATPase_C_sf"/>
</dbReference>
<evidence type="ECO:0000256" key="7">
    <source>
        <dbReference type="ARBA" id="ARBA00022840"/>
    </source>
</evidence>
<dbReference type="SUPFAM" id="SSF47384">
    <property type="entry name" value="Homodimeric domain of signal transducing histidine kinase"/>
    <property type="match status" value="1"/>
</dbReference>
<dbReference type="RefSeq" id="WP_129464300.1">
    <property type="nucleotide sequence ID" value="NZ_SBKQ01000007.1"/>
</dbReference>
<dbReference type="GO" id="GO:0007234">
    <property type="term" value="P:osmosensory signaling via phosphorelay pathway"/>
    <property type="evidence" value="ECO:0007669"/>
    <property type="project" value="TreeGrafter"/>
</dbReference>
<evidence type="ECO:0000256" key="3">
    <source>
        <dbReference type="ARBA" id="ARBA00022553"/>
    </source>
</evidence>
<dbReference type="InterPro" id="IPR003661">
    <property type="entry name" value="HisK_dim/P_dom"/>
</dbReference>
<keyword evidence="7" id="KW-0067">ATP-binding</keyword>
<keyword evidence="4" id="KW-0808">Transferase</keyword>
<dbReference type="PANTHER" id="PTHR42878">
    <property type="entry name" value="TWO-COMPONENT HISTIDINE KINASE"/>
    <property type="match status" value="1"/>
</dbReference>
<dbReference type="PRINTS" id="PR00344">
    <property type="entry name" value="BCTRLSENSOR"/>
</dbReference>
<name>A0A4Q1KRE1_9FLAO</name>
<comment type="catalytic activity">
    <reaction evidence="1">
        <text>ATP + protein L-histidine = ADP + protein N-phospho-L-histidine.</text>
        <dbReference type="EC" id="2.7.13.3"/>
    </reaction>
</comment>
<dbReference type="Gene3D" id="1.10.287.130">
    <property type="match status" value="1"/>
</dbReference>
<dbReference type="CDD" id="cd00082">
    <property type="entry name" value="HisKA"/>
    <property type="match status" value="1"/>
</dbReference>
<dbReference type="SMART" id="SM00388">
    <property type="entry name" value="HisKA"/>
    <property type="match status" value="1"/>
</dbReference>
<dbReference type="GO" id="GO:0000155">
    <property type="term" value="F:phosphorelay sensor kinase activity"/>
    <property type="evidence" value="ECO:0007669"/>
    <property type="project" value="InterPro"/>
</dbReference>
<dbReference type="InterPro" id="IPR003594">
    <property type="entry name" value="HATPase_dom"/>
</dbReference>
<evidence type="ECO:0000256" key="6">
    <source>
        <dbReference type="ARBA" id="ARBA00022777"/>
    </source>
</evidence>
<dbReference type="SUPFAM" id="SSF55781">
    <property type="entry name" value="GAF domain-like"/>
    <property type="match status" value="1"/>
</dbReference>
<dbReference type="PANTHER" id="PTHR42878:SF7">
    <property type="entry name" value="SENSOR HISTIDINE KINASE GLRK"/>
    <property type="match status" value="1"/>
</dbReference>
<reference evidence="12" key="1">
    <citation type="submission" date="2019-01" db="EMBL/GenBank/DDBJ databases">
        <title>Cytophagaceae bacterium strain CAR-16.</title>
        <authorList>
            <person name="Chen W.-M."/>
        </authorList>
    </citation>
    <scope>NUCLEOTIDE SEQUENCE [LARGE SCALE GENOMIC DNA]</scope>
    <source>
        <strain evidence="12">ICH-30</strain>
    </source>
</reference>
<dbReference type="InterPro" id="IPR029016">
    <property type="entry name" value="GAF-like_dom_sf"/>
</dbReference>
<dbReference type="InterPro" id="IPR003018">
    <property type="entry name" value="GAF"/>
</dbReference>
<keyword evidence="9" id="KW-0175">Coiled coil</keyword>
<dbReference type="EC" id="2.7.13.3" evidence="2"/>
<dbReference type="EMBL" id="SBKQ01000007">
    <property type="protein sequence ID" value="RXR32185.1"/>
    <property type="molecule type" value="Genomic_DNA"/>
</dbReference>
<dbReference type="Pfam" id="PF00512">
    <property type="entry name" value="HisKA"/>
    <property type="match status" value="1"/>
</dbReference>
<dbReference type="Gene3D" id="3.30.450.40">
    <property type="match status" value="1"/>
</dbReference>
<dbReference type="Pfam" id="PF02518">
    <property type="entry name" value="HATPase_c"/>
    <property type="match status" value="1"/>
</dbReference>
<keyword evidence="3" id="KW-0597">Phosphoprotein</keyword>
<dbReference type="Pfam" id="PF01590">
    <property type="entry name" value="GAF"/>
    <property type="match status" value="1"/>
</dbReference>
<comment type="caution">
    <text evidence="11">The sequence shown here is derived from an EMBL/GenBank/DDBJ whole genome shotgun (WGS) entry which is preliminary data.</text>
</comment>
<proteinExistence type="predicted"/>
<evidence type="ECO:0000313" key="12">
    <source>
        <dbReference type="Proteomes" id="UP000289734"/>
    </source>
</evidence>
<dbReference type="SMART" id="SM00387">
    <property type="entry name" value="HATPase_c"/>
    <property type="match status" value="1"/>
</dbReference>
<evidence type="ECO:0000256" key="1">
    <source>
        <dbReference type="ARBA" id="ARBA00000085"/>
    </source>
</evidence>
<dbReference type="InterPro" id="IPR005467">
    <property type="entry name" value="His_kinase_dom"/>
</dbReference>
<feature type="domain" description="Histidine kinase" evidence="10">
    <location>
        <begin position="188"/>
        <end position="401"/>
    </location>
</feature>
<organism evidence="11 12">
    <name type="scientific">Flavobacterium piscinae</name>
    <dbReference type="NCBI Taxonomy" id="2506424"/>
    <lineage>
        <taxon>Bacteria</taxon>
        <taxon>Pseudomonadati</taxon>
        <taxon>Bacteroidota</taxon>
        <taxon>Flavobacteriia</taxon>
        <taxon>Flavobacteriales</taxon>
        <taxon>Flavobacteriaceae</taxon>
        <taxon>Flavobacterium</taxon>
    </lineage>
</organism>
<dbReference type="AlphaFoldDB" id="A0A4Q1KRE1"/>
<protein>
    <recommendedName>
        <fullName evidence="2">histidine kinase</fullName>
        <ecNumber evidence="2">2.7.13.3</ecNumber>
    </recommendedName>
</protein>
<evidence type="ECO:0000313" key="11">
    <source>
        <dbReference type="EMBL" id="RXR32185.1"/>
    </source>
</evidence>
<evidence type="ECO:0000256" key="5">
    <source>
        <dbReference type="ARBA" id="ARBA00022741"/>
    </source>
</evidence>
<dbReference type="SUPFAM" id="SSF55874">
    <property type="entry name" value="ATPase domain of HSP90 chaperone/DNA topoisomerase II/histidine kinase"/>
    <property type="match status" value="1"/>
</dbReference>
<dbReference type="InterPro" id="IPR004358">
    <property type="entry name" value="Sig_transdc_His_kin-like_C"/>
</dbReference>
<evidence type="ECO:0000256" key="8">
    <source>
        <dbReference type="ARBA" id="ARBA00023012"/>
    </source>
</evidence>
<dbReference type="SMART" id="SM00065">
    <property type="entry name" value="GAF"/>
    <property type="match status" value="1"/>
</dbReference>
<feature type="coiled-coil region" evidence="9">
    <location>
        <begin position="158"/>
        <end position="185"/>
    </location>
</feature>
<dbReference type="GO" id="GO:0030295">
    <property type="term" value="F:protein kinase activator activity"/>
    <property type="evidence" value="ECO:0007669"/>
    <property type="project" value="TreeGrafter"/>
</dbReference>
<dbReference type="GO" id="GO:0005524">
    <property type="term" value="F:ATP binding"/>
    <property type="evidence" value="ECO:0007669"/>
    <property type="project" value="UniProtKB-KW"/>
</dbReference>
<evidence type="ECO:0000259" key="10">
    <source>
        <dbReference type="PROSITE" id="PS50109"/>
    </source>
</evidence>
<dbReference type="GO" id="GO:0000156">
    <property type="term" value="F:phosphorelay response regulator activity"/>
    <property type="evidence" value="ECO:0007669"/>
    <property type="project" value="TreeGrafter"/>
</dbReference>
<keyword evidence="6 11" id="KW-0418">Kinase</keyword>
<dbReference type="PROSITE" id="PS50109">
    <property type="entry name" value="HIS_KIN"/>
    <property type="match status" value="1"/>
</dbReference>
<dbReference type="InterPro" id="IPR036097">
    <property type="entry name" value="HisK_dim/P_sf"/>
</dbReference>
<evidence type="ECO:0000256" key="9">
    <source>
        <dbReference type="SAM" id="Coils"/>
    </source>
</evidence>
<evidence type="ECO:0000256" key="2">
    <source>
        <dbReference type="ARBA" id="ARBA00012438"/>
    </source>
</evidence>
<keyword evidence="12" id="KW-1185">Reference proteome</keyword>
<keyword evidence="8" id="KW-0902">Two-component regulatory system</keyword>
<gene>
    <name evidence="11" type="ORF">EQG68_08050</name>
</gene>
<dbReference type="OrthoDB" id="9811889at2"/>
<dbReference type="Gene3D" id="3.30.565.10">
    <property type="entry name" value="Histidine kinase-like ATPase, C-terminal domain"/>
    <property type="match status" value="1"/>
</dbReference>